<evidence type="ECO:0000313" key="1">
    <source>
        <dbReference type="EMBL" id="KAB8177791.1"/>
    </source>
</evidence>
<organism evidence="1 2">
    <name type="scientific">Microbispora catharanthi</name>
    <dbReference type="NCBI Taxonomy" id="1712871"/>
    <lineage>
        <taxon>Bacteria</taxon>
        <taxon>Bacillati</taxon>
        <taxon>Actinomycetota</taxon>
        <taxon>Actinomycetes</taxon>
        <taxon>Streptosporangiales</taxon>
        <taxon>Streptosporangiaceae</taxon>
        <taxon>Microbispora</taxon>
    </lineage>
</organism>
<protein>
    <submittedName>
        <fullName evidence="1">Uncharacterized protein</fullName>
    </submittedName>
</protein>
<name>A0A5N6B9S0_9ACTN</name>
<comment type="caution">
    <text evidence="1">The sequence shown here is derived from an EMBL/GenBank/DDBJ whole genome shotgun (WGS) entry which is preliminary data.</text>
</comment>
<sequence>MSTGLRRFREPARAESAERCEMCAELLDGEHGHVVDLETRALMCVCRGCRLLFVRPGQGRYRAVPDRFLYAPSFQVSPADWDDLGIPVRTAFFFHNSSLGRTVAFYPSPAGATESLLPLATWERVLAANPALADAEPDVEALLVDRAPDGSFSCHLVPIDACYRLVGLVRLHWKGFGGGREAWEAIDGFFAALRRRARIVERG</sequence>
<dbReference type="EMBL" id="VDMA02000029">
    <property type="protein sequence ID" value="KAB8177791.1"/>
    <property type="molecule type" value="Genomic_DNA"/>
</dbReference>
<proteinExistence type="predicted"/>
<accession>A0A5N6B9S0</accession>
<dbReference type="InterPro" id="IPR045991">
    <property type="entry name" value="DUF5947"/>
</dbReference>
<reference evidence="1 2" key="1">
    <citation type="submission" date="2019-10" db="EMBL/GenBank/DDBJ databases">
        <title>Nonomuraea sp. nov., isolated from Phyllanthus amarus.</title>
        <authorList>
            <person name="Klykleung N."/>
            <person name="Tanasupawat S."/>
        </authorList>
    </citation>
    <scope>NUCLEOTIDE SEQUENCE [LARGE SCALE GENOMIC DNA]</scope>
    <source>
        <strain evidence="1 2">CR1-09</strain>
    </source>
</reference>
<dbReference type="RefSeq" id="WP_139579953.1">
    <property type="nucleotide sequence ID" value="NZ_VDMA02000029.1"/>
</dbReference>
<evidence type="ECO:0000313" key="2">
    <source>
        <dbReference type="Proteomes" id="UP000313066"/>
    </source>
</evidence>
<keyword evidence="2" id="KW-1185">Reference proteome</keyword>
<dbReference type="Pfam" id="PF19372">
    <property type="entry name" value="DUF5947"/>
    <property type="match status" value="1"/>
</dbReference>
<dbReference type="Proteomes" id="UP000313066">
    <property type="component" value="Unassembled WGS sequence"/>
</dbReference>
<dbReference type="AlphaFoldDB" id="A0A5N6B9S0"/>
<gene>
    <name evidence="1" type="ORF">FH610_037370</name>
</gene>